<name>A0ACC0M6S8_RHOML</name>
<keyword evidence="2" id="KW-1185">Reference proteome</keyword>
<sequence>MNDSSPKVCEMVYKSNQPLSISINLSSMEGTAEDLHLRRSTLVVPLVQYHRGPELLLALLGKAEET</sequence>
<evidence type="ECO:0000313" key="1">
    <source>
        <dbReference type="EMBL" id="KAI8536217.1"/>
    </source>
</evidence>
<reference evidence="1" key="1">
    <citation type="submission" date="2022-02" db="EMBL/GenBank/DDBJ databases">
        <title>Plant Genome Project.</title>
        <authorList>
            <person name="Zhang R.-G."/>
        </authorList>
    </citation>
    <scope>NUCLEOTIDE SEQUENCE</scope>
    <source>
        <strain evidence="1">AT1</strain>
    </source>
</reference>
<accession>A0ACC0M6S8</accession>
<gene>
    <name evidence="1" type="ORF">RHMOL_Rhmol10G0238700</name>
</gene>
<dbReference type="EMBL" id="CM046397">
    <property type="protein sequence ID" value="KAI8536217.1"/>
    <property type="molecule type" value="Genomic_DNA"/>
</dbReference>
<evidence type="ECO:0000313" key="2">
    <source>
        <dbReference type="Proteomes" id="UP001062846"/>
    </source>
</evidence>
<protein>
    <submittedName>
        <fullName evidence="1">Uncharacterized protein</fullName>
    </submittedName>
</protein>
<proteinExistence type="predicted"/>
<organism evidence="1 2">
    <name type="scientific">Rhododendron molle</name>
    <name type="common">Chinese azalea</name>
    <name type="synonym">Azalea mollis</name>
    <dbReference type="NCBI Taxonomy" id="49168"/>
    <lineage>
        <taxon>Eukaryota</taxon>
        <taxon>Viridiplantae</taxon>
        <taxon>Streptophyta</taxon>
        <taxon>Embryophyta</taxon>
        <taxon>Tracheophyta</taxon>
        <taxon>Spermatophyta</taxon>
        <taxon>Magnoliopsida</taxon>
        <taxon>eudicotyledons</taxon>
        <taxon>Gunneridae</taxon>
        <taxon>Pentapetalae</taxon>
        <taxon>asterids</taxon>
        <taxon>Ericales</taxon>
        <taxon>Ericaceae</taxon>
        <taxon>Ericoideae</taxon>
        <taxon>Rhodoreae</taxon>
        <taxon>Rhododendron</taxon>
    </lineage>
</organism>
<comment type="caution">
    <text evidence="1">The sequence shown here is derived from an EMBL/GenBank/DDBJ whole genome shotgun (WGS) entry which is preliminary data.</text>
</comment>
<dbReference type="Proteomes" id="UP001062846">
    <property type="component" value="Chromosome 10"/>
</dbReference>